<dbReference type="PROSITE" id="PS00491">
    <property type="entry name" value="PROLINE_PEPTIDASE"/>
    <property type="match status" value="1"/>
</dbReference>
<comment type="caution">
    <text evidence="10">The sequence shown here is derived from an EMBL/GenBank/DDBJ whole genome shotgun (WGS) entry which is preliminary data.</text>
</comment>
<organism evidence="10 11">
    <name type="scientific">Naumannella cuiyingiana</name>
    <dbReference type="NCBI Taxonomy" id="1347891"/>
    <lineage>
        <taxon>Bacteria</taxon>
        <taxon>Bacillati</taxon>
        <taxon>Actinomycetota</taxon>
        <taxon>Actinomycetes</taxon>
        <taxon>Propionibacteriales</taxon>
        <taxon>Propionibacteriaceae</taxon>
        <taxon>Naumannella</taxon>
    </lineage>
</organism>
<dbReference type="InterPro" id="IPR029149">
    <property type="entry name" value="Creatin/AminoP/Spt16_N"/>
</dbReference>
<comment type="cofactor">
    <cofactor evidence="2">
        <name>Mn(2+)</name>
        <dbReference type="ChEBI" id="CHEBI:29035"/>
    </cofactor>
</comment>
<keyword evidence="10" id="KW-0031">Aminopeptidase</keyword>
<dbReference type="InterPro" id="IPR001131">
    <property type="entry name" value="Peptidase_M24B_aminopep-P_CS"/>
</dbReference>
<evidence type="ECO:0000256" key="3">
    <source>
        <dbReference type="ARBA" id="ARBA00008766"/>
    </source>
</evidence>
<dbReference type="AlphaFoldDB" id="A0A7Z0DAV6"/>
<feature type="domain" description="Aminopeptidase P N-terminal" evidence="9">
    <location>
        <begin position="38"/>
        <end position="182"/>
    </location>
</feature>
<keyword evidence="10" id="KW-0645">Protease</keyword>
<dbReference type="GO" id="GO:0070006">
    <property type="term" value="F:metalloaminopeptidase activity"/>
    <property type="evidence" value="ECO:0007669"/>
    <property type="project" value="InterPro"/>
</dbReference>
<dbReference type="Pfam" id="PF05195">
    <property type="entry name" value="AMP_N"/>
    <property type="match status" value="1"/>
</dbReference>
<evidence type="ECO:0000256" key="2">
    <source>
        <dbReference type="ARBA" id="ARBA00001936"/>
    </source>
</evidence>
<dbReference type="GO" id="GO:0005829">
    <property type="term" value="C:cytosol"/>
    <property type="evidence" value="ECO:0007669"/>
    <property type="project" value="TreeGrafter"/>
</dbReference>
<gene>
    <name evidence="10" type="ORF">GGQ54_002524</name>
</gene>
<reference evidence="10 11" key="1">
    <citation type="submission" date="2020-07" db="EMBL/GenBank/DDBJ databases">
        <title>Sequencing the genomes of 1000 actinobacteria strains.</title>
        <authorList>
            <person name="Klenk H.-P."/>
        </authorList>
    </citation>
    <scope>NUCLEOTIDE SEQUENCE [LARGE SCALE GENOMIC DNA]</scope>
    <source>
        <strain evidence="10 11">DSM 103164</strain>
    </source>
</reference>
<name>A0A7Z0DAV6_9ACTN</name>
<dbReference type="CDD" id="cd01087">
    <property type="entry name" value="Prolidase"/>
    <property type="match status" value="1"/>
</dbReference>
<evidence type="ECO:0000256" key="8">
    <source>
        <dbReference type="RuleBase" id="RU000590"/>
    </source>
</evidence>
<dbReference type="EMBL" id="JACBZS010000001">
    <property type="protein sequence ID" value="NYI71964.1"/>
    <property type="molecule type" value="Genomic_DNA"/>
</dbReference>
<accession>A0A7Z0DAV6</accession>
<dbReference type="GO" id="GO:0006508">
    <property type="term" value="P:proteolysis"/>
    <property type="evidence" value="ECO:0007669"/>
    <property type="project" value="TreeGrafter"/>
</dbReference>
<evidence type="ECO:0000256" key="4">
    <source>
        <dbReference type="ARBA" id="ARBA00012574"/>
    </source>
</evidence>
<keyword evidence="11" id="KW-1185">Reference proteome</keyword>
<keyword evidence="7" id="KW-0464">Manganese</keyword>
<keyword evidence="6 10" id="KW-0378">Hydrolase</keyword>
<evidence type="ECO:0000256" key="7">
    <source>
        <dbReference type="ARBA" id="ARBA00023211"/>
    </source>
</evidence>
<dbReference type="Gene3D" id="3.90.230.10">
    <property type="entry name" value="Creatinase/methionine aminopeptidase superfamily"/>
    <property type="match status" value="1"/>
</dbReference>
<dbReference type="SMART" id="SM01011">
    <property type="entry name" value="AMP_N"/>
    <property type="match status" value="1"/>
</dbReference>
<keyword evidence="5 8" id="KW-0479">Metal-binding</keyword>
<dbReference type="InterPro" id="IPR007865">
    <property type="entry name" value="Aminopep_P_N"/>
</dbReference>
<comment type="similarity">
    <text evidence="3 8">Belongs to the peptidase M24B family.</text>
</comment>
<evidence type="ECO:0000259" key="9">
    <source>
        <dbReference type="SMART" id="SM01011"/>
    </source>
</evidence>
<dbReference type="RefSeq" id="WP_179445722.1">
    <property type="nucleotide sequence ID" value="NZ_JACBZS010000001.1"/>
</dbReference>
<dbReference type="InterPro" id="IPR036005">
    <property type="entry name" value="Creatinase/aminopeptidase-like"/>
</dbReference>
<evidence type="ECO:0000313" key="10">
    <source>
        <dbReference type="EMBL" id="NYI71964.1"/>
    </source>
</evidence>
<dbReference type="Pfam" id="PF00557">
    <property type="entry name" value="Peptidase_M24"/>
    <property type="match status" value="1"/>
</dbReference>
<dbReference type="EC" id="3.4.11.9" evidence="4"/>
<dbReference type="GO" id="GO:0030145">
    <property type="term" value="F:manganese ion binding"/>
    <property type="evidence" value="ECO:0007669"/>
    <property type="project" value="InterPro"/>
</dbReference>
<dbReference type="Gene3D" id="3.40.350.10">
    <property type="entry name" value="Creatinase/prolidase N-terminal domain"/>
    <property type="match status" value="1"/>
</dbReference>
<evidence type="ECO:0000256" key="6">
    <source>
        <dbReference type="ARBA" id="ARBA00022801"/>
    </source>
</evidence>
<sequence>MSEPQQKLPNRQTPFSEAFKAFIPTGWADYDSSAVTELPAAAHTAPRRERLAEQFAGERLVIPAGGLKVRSNDTDFSFRPHSAFAWLTGLGADREPDAVLVLEPSDDGHEATLYFKPRAPRDAEEFYADARYGEMWVGQRESLEEMTTMTGLPTAPIDELRTALEKNADAVRVRVLRDADPDITALVDEIRHSADSDTDTELQVALSEARLIKDDFEVEQMREACEQTAQGFAAVVADLPEAVRRGRGERWVEGIFGLHARHVGNDAGYSTIAAAGDHANTLHWIRNDGEVRDGDLLLIDAGVELDSLYTADVTRTLPINGHFTEAQRKVYDAVLEAQEAGIAAAVPGAKFADVHNAAIAVIARHLAEWGLLPVSAEESLDKTTGGQHRRWMVHGTSHHLGIDVHDCAQARNENYREGTLAPGMIITVEPGIYLRANDLLVPEELRGIGVRIEDDILITDDGNENLSAALPRRADEVEAWMAPLLAGD</sequence>
<evidence type="ECO:0000256" key="5">
    <source>
        <dbReference type="ARBA" id="ARBA00022723"/>
    </source>
</evidence>
<comment type="catalytic activity">
    <reaction evidence="1">
        <text>Release of any N-terminal amino acid, including proline, that is linked to proline, even from a dipeptide or tripeptide.</text>
        <dbReference type="EC" id="3.4.11.9"/>
    </reaction>
</comment>
<dbReference type="InterPro" id="IPR000994">
    <property type="entry name" value="Pept_M24"/>
</dbReference>
<dbReference type="SUPFAM" id="SSF55920">
    <property type="entry name" value="Creatinase/aminopeptidase"/>
    <property type="match status" value="1"/>
</dbReference>
<proteinExistence type="inferred from homology"/>
<dbReference type="PANTHER" id="PTHR43226">
    <property type="entry name" value="XAA-PRO AMINOPEPTIDASE 3"/>
    <property type="match status" value="1"/>
</dbReference>
<dbReference type="SUPFAM" id="SSF53092">
    <property type="entry name" value="Creatinase/prolidase N-terminal domain"/>
    <property type="match status" value="1"/>
</dbReference>
<dbReference type="InterPro" id="IPR052433">
    <property type="entry name" value="X-Pro_dipept-like"/>
</dbReference>
<protein>
    <recommendedName>
        <fullName evidence="4">Xaa-Pro aminopeptidase</fullName>
        <ecNumber evidence="4">3.4.11.9</ecNumber>
    </recommendedName>
</protein>
<dbReference type="Proteomes" id="UP000527616">
    <property type="component" value="Unassembled WGS sequence"/>
</dbReference>
<evidence type="ECO:0000313" key="11">
    <source>
        <dbReference type="Proteomes" id="UP000527616"/>
    </source>
</evidence>
<dbReference type="PANTHER" id="PTHR43226:SF4">
    <property type="entry name" value="XAA-PRO AMINOPEPTIDASE 3"/>
    <property type="match status" value="1"/>
</dbReference>
<evidence type="ECO:0000256" key="1">
    <source>
        <dbReference type="ARBA" id="ARBA00001424"/>
    </source>
</evidence>